<protein>
    <submittedName>
        <fullName evidence="1">Uncharacterized protein</fullName>
    </submittedName>
</protein>
<evidence type="ECO:0000313" key="1">
    <source>
        <dbReference type="EMBL" id="GIH40204.1"/>
    </source>
</evidence>
<proteinExistence type="predicted"/>
<gene>
    <name evidence="1" type="ORF">Mco01_32040</name>
</gene>
<reference evidence="1 2" key="1">
    <citation type="submission" date="2021-01" db="EMBL/GenBank/DDBJ databases">
        <title>Whole genome shotgun sequence of Microbispora corallina NBRC 16416.</title>
        <authorList>
            <person name="Komaki H."/>
            <person name="Tamura T."/>
        </authorList>
    </citation>
    <scope>NUCLEOTIDE SEQUENCE [LARGE SCALE GENOMIC DNA]</scope>
    <source>
        <strain evidence="1 2">NBRC 16416</strain>
    </source>
</reference>
<accession>A0ABQ4FZE6</accession>
<evidence type="ECO:0000313" key="2">
    <source>
        <dbReference type="Proteomes" id="UP000603904"/>
    </source>
</evidence>
<dbReference type="EMBL" id="BOOC01000013">
    <property type="protein sequence ID" value="GIH40204.1"/>
    <property type="molecule type" value="Genomic_DNA"/>
</dbReference>
<organism evidence="1 2">
    <name type="scientific">Microbispora corallina</name>
    <dbReference type="NCBI Taxonomy" id="83302"/>
    <lineage>
        <taxon>Bacteria</taxon>
        <taxon>Bacillati</taxon>
        <taxon>Actinomycetota</taxon>
        <taxon>Actinomycetes</taxon>
        <taxon>Streptosporangiales</taxon>
        <taxon>Streptosporangiaceae</taxon>
        <taxon>Microbispora</taxon>
    </lineage>
</organism>
<keyword evidence="2" id="KW-1185">Reference proteome</keyword>
<name>A0ABQ4FZE6_9ACTN</name>
<sequence>MKTLFDLRHNRSVACVAMCAGAVVVGGSLIAAAPAPVGKPVNQAVTTVSAALSATAVSAAALPGAVLPVNERVLLRGSTKGSYFWDDSSGRQGDTGLPAIGKPMQKGLFASPSWPLGTEGYIFYNGKSAKFFIGDRGPGVPSDEGVMLDIDGKTFAQLTGNDWNDDTLTVNGEDGHIQVDYIVTKWGDGPGTRGEPLPFSSGAWQG</sequence>
<dbReference type="Proteomes" id="UP000603904">
    <property type="component" value="Unassembled WGS sequence"/>
</dbReference>
<dbReference type="RefSeq" id="WP_204057664.1">
    <property type="nucleotide sequence ID" value="NZ_BAAAGP010000008.1"/>
</dbReference>
<comment type="caution">
    <text evidence="1">The sequence shown here is derived from an EMBL/GenBank/DDBJ whole genome shotgun (WGS) entry which is preliminary data.</text>
</comment>